<organism evidence="1 2">
    <name type="scientific">Bauhinia variegata</name>
    <name type="common">Purple orchid tree</name>
    <name type="synonym">Phanera variegata</name>
    <dbReference type="NCBI Taxonomy" id="167791"/>
    <lineage>
        <taxon>Eukaryota</taxon>
        <taxon>Viridiplantae</taxon>
        <taxon>Streptophyta</taxon>
        <taxon>Embryophyta</taxon>
        <taxon>Tracheophyta</taxon>
        <taxon>Spermatophyta</taxon>
        <taxon>Magnoliopsida</taxon>
        <taxon>eudicotyledons</taxon>
        <taxon>Gunneridae</taxon>
        <taxon>Pentapetalae</taxon>
        <taxon>rosids</taxon>
        <taxon>fabids</taxon>
        <taxon>Fabales</taxon>
        <taxon>Fabaceae</taxon>
        <taxon>Cercidoideae</taxon>
        <taxon>Cercideae</taxon>
        <taxon>Bauhiniinae</taxon>
        <taxon>Bauhinia</taxon>
    </lineage>
</organism>
<comment type="caution">
    <text evidence="1">The sequence shown here is derived from an EMBL/GenBank/DDBJ whole genome shotgun (WGS) entry which is preliminary data.</text>
</comment>
<dbReference type="Proteomes" id="UP000828941">
    <property type="component" value="Chromosome 14"/>
</dbReference>
<name>A0ACB9KI59_BAUVA</name>
<evidence type="ECO:0000313" key="1">
    <source>
        <dbReference type="EMBL" id="KAI4296883.1"/>
    </source>
</evidence>
<proteinExistence type="predicted"/>
<sequence>MKEPLSFCSRHLLEVAVMDNVFFNYENLIILRHACVASQASFADRFHFQSTDSDGRDKNKKGPDERNSLRIFPNIRPKVYLLGDSITEQSFTEGGWSASLANRFALTVDVVLRGNGGYNTRWTLKVLDTLFPATGSFDNGENSSGRPIFVTVFFGANDACLPDRCSAYQHVPLDEYKQNLYSIVSFFKKKWPETRVILITPPPIDEEARLKYPYIENPQGLPERTNEAAAEDARACISVAGECGIPVVDLWTKMQRNPDWAKVYPSDGLHLTKDGQGIVFEELILKLEDELGLHLEALPIDVPRITEIDPNDPMKAFEKF</sequence>
<keyword evidence="2" id="KW-1185">Reference proteome</keyword>
<protein>
    <submittedName>
        <fullName evidence="1">Uncharacterized protein</fullName>
    </submittedName>
</protein>
<gene>
    <name evidence="1" type="ORF">L6164_036802</name>
</gene>
<accession>A0ACB9KI59</accession>
<reference evidence="1 2" key="1">
    <citation type="journal article" date="2022" name="DNA Res.">
        <title>Chromosomal-level genome assembly of the orchid tree Bauhinia variegata (Leguminosae; Cercidoideae) supports the allotetraploid origin hypothesis of Bauhinia.</title>
        <authorList>
            <person name="Zhong Y."/>
            <person name="Chen Y."/>
            <person name="Zheng D."/>
            <person name="Pang J."/>
            <person name="Liu Y."/>
            <person name="Luo S."/>
            <person name="Meng S."/>
            <person name="Qian L."/>
            <person name="Wei D."/>
            <person name="Dai S."/>
            <person name="Zhou R."/>
        </authorList>
    </citation>
    <scope>NUCLEOTIDE SEQUENCE [LARGE SCALE GENOMIC DNA]</scope>
    <source>
        <strain evidence="1">BV-YZ2020</strain>
    </source>
</reference>
<dbReference type="EMBL" id="CM039439">
    <property type="protein sequence ID" value="KAI4296883.1"/>
    <property type="molecule type" value="Genomic_DNA"/>
</dbReference>
<evidence type="ECO:0000313" key="2">
    <source>
        <dbReference type="Proteomes" id="UP000828941"/>
    </source>
</evidence>